<proteinExistence type="predicted"/>
<keyword evidence="1" id="KW-0472">Membrane</keyword>
<reference evidence="2 3" key="1">
    <citation type="submission" date="2020-08" db="EMBL/GenBank/DDBJ databases">
        <title>The Agave Microbiome: Exploring the role of microbial communities in plant adaptations to desert environments.</title>
        <authorList>
            <person name="Partida-Martinez L.P."/>
        </authorList>
    </citation>
    <scope>NUCLEOTIDE SEQUENCE [LARGE SCALE GENOMIC DNA]</scope>
    <source>
        <strain evidence="2 3">AT3.2</strain>
    </source>
</reference>
<dbReference type="Proteomes" id="UP000540787">
    <property type="component" value="Unassembled WGS sequence"/>
</dbReference>
<evidence type="ECO:0000256" key="1">
    <source>
        <dbReference type="SAM" id="Phobius"/>
    </source>
</evidence>
<accession>A0A7X0CE46</accession>
<feature type="transmembrane region" description="Helical" evidence="1">
    <location>
        <begin position="67"/>
        <end position="94"/>
    </location>
</feature>
<keyword evidence="1" id="KW-0812">Transmembrane</keyword>
<comment type="caution">
    <text evidence="2">The sequence shown here is derived from an EMBL/GenBank/DDBJ whole genome shotgun (WGS) entry which is preliminary data.</text>
</comment>
<evidence type="ECO:0000313" key="2">
    <source>
        <dbReference type="EMBL" id="MBB6133649.1"/>
    </source>
</evidence>
<keyword evidence="3" id="KW-1185">Reference proteome</keyword>
<dbReference type="RefSeq" id="WP_183553213.1">
    <property type="nucleotide sequence ID" value="NZ_JACHBX010000001.1"/>
</dbReference>
<evidence type="ECO:0000313" key="3">
    <source>
        <dbReference type="Proteomes" id="UP000540787"/>
    </source>
</evidence>
<sequence length="115" mass="12574">MLYWLALGLGGLLAFRVPGVGFALGIGALLYFVYAIGYWLMFVVFLHTRPRSRLVFGMTRRTFAIRLAIGAAVVCIGSLLLGWKVLACIAAALLCYCGESIFKDQMLTAARGYTD</sequence>
<feature type="transmembrane region" description="Helical" evidence="1">
    <location>
        <begin position="29"/>
        <end position="46"/>
    </location>
</feature>
<evidence type="ECO:0008006" key="4">
    <source>
        <dbReference type="Google" id="ProtNLM"/>
    </source>
</evidence>
<organism evidence="2 3">
    <name type="scientific">Massilia aurea</name>
    <dbReference type="NCBI Taxonomy" id="373040"/>
    <lineage>
        <taxon>Bacteria</taxon>
        <taxon>Pseudomonadati</taxon>
        <taxon>Pseudomonadota</taxon>
        <taxon>Betaproteobacteria</taxon>
        <taxon>Burkholderiales</taxon>
        <taxon>Oxalobacteraceae</taxon>
        <taxon>Telluria group</taxon>
        <taxon>Massilia</taxon>
    </lineage>
</organism>
<keyword evidence="1" id="KW-1133">Transmembrane helix</keyword>
<dbReference type="EMBL" id="JACHBX010000001">
    <property type="protein sequence ID" value="MBB6133649.1"/>
    <property type="molecule type" value="Genomic_DNA"/>
</dbReference>
<name>A0A7X0CE46_9BURK</name>
<gene>
    <name evidence="2" type="ORF">HD842_001760</name>
</gene>
<dbReference type="AlphaFoldDB" id="A0A7X0CE46"/>
<protein>
    <recommendedName>
        <fullName evidence="4">ATP synthase I</fullName>
    </recommendedName>
</protein>